<dbReference type="Pfam" id="PF00027">
    <property type="entry name" value="cNMP_binding"/>
    <property type="match status" value="1"/>
</dbReference>
<dbReference type="GO" id="GO:0005829">
    <property type="term" value="C:cytosol"/>
    <property type="evidence" value="ECO:0007669"/>
    <property type="project" value="TreeGrafter"/>
</dbReference>
<evidence type="ECO:0000313" key="4">
    <source>
        <dbReference type="EMBL" id="BBZ46821.1"/>
    </source>
</evidence>
<dbReference type="RefSeq" id="WP_085270828.1">
    <property type="nucleotide sequence ID" value="NZ_AP022614.1"/>
</dbReference>
<dbReference type="InterPro" id="IPR006573">
    <property type="entry name" value="NHR_dom"/>
</dbReference>
<dbReference type="SMART" id="SM00419">
    <property type="entry name" value="HTH_CRP"/>
    <property type="match status" value="1"/>
</dbReference>
<dbReference type="FunFam" id="1.10.10.10:FF:000019">
    <property type="entry name" value="Crp/Fnr family transcriptional regulator"/>
    <property type="match status" value="1"/>
</dbReference>
<evidence type="ECO:0000313" key="5">
    <source>
        <dbReference type="Proteomes" id="UP000467105"/>
    </source>
</evidence>
<keyword evidence="5" id="KW-1185">Reference proteome</keyword>
<dbReference type="SMART" id="SM00100">
    <property type="entry name" value="cNMP"/>
    <property type="match status" value="1"/>
</dbReference>
<dbReference type="GO" id="GO:0003677">
    <property type="term" value="F:DNA binding"/>
    <property type="evidence" value="ECO:0007669"/>
    <property type="project" value="UniProtKB-KW"/>
</dbReference>
<proteinExistence type="predicted"/>
<dbReference type="PRINTS" id="PR00103">
    <property type="entry name" value="CAMPKINASE"/>
</dbReference>
<dbReference type="InterPro" id="IPR036388">
    <property type="entry name" value="WH-like_DNA-bd_sf"/>
</dbReference>
<dbReference type="SUPFAM" id="SSF51206">
    <property type="entry name" value="cAMP-binding domain-like"/>
    <property type="match status" value="1"/>
</dbReference>
<evidence type="ECO:0000256" key="1">
    <source>
        <dbReference type="ARBA" id="ARBA00023015"/>
    </source>
</evidence>
<dbReference type="InterPro" id="IPR018490">
    <property type="entry name" value="cNMP-bd_dom_sf"/>
</dbReference>
<dbReference type="AlphaFoldDB" id="A0A7I7Z1G5"/>
<reference evidence="4 5" key="1">
    <citation type="journal article" date="2019" name="Emerg. Microbes Infect.">
        <title>Comprehensive subspecies identification of 175 nontuberculous mycobacteria species based on 7547 genomic profiles.</title>
        <authorList>
            <person name="Matsumoto Y."/>
            <person name="Kinjo T."/>
            <person name="Motooka D."/>
            <person name="Nabeya D."/>
            <person name="Jung N."/>
            <person name="Uechi K."/>
            <person name="Horii T."/>
            <person name="Iida T."/>
            <person name="Fujita J."/>
            <person name="Nakamura S."/>
        </authorList>
    </citation>
    <scope>NUCLEOTIDE SEQUENCE [LARGE SCALE GENOMIC DNA]</scope>
    <source>
        <strain evidence="4 5">JCM 14742</strain>
    </source>
</reference>
<dbReference type="PANTHER" id="PTHR24567:SF74">
    <property type="entry name" value="HTH-TYPE TRANSCRIPTIONAL REGULATOR ARCR"/>
    <property type="match status" value="1"/>
</dbReference>
<evidence type="ECO:0000256" key="3">
    <source>
        <dbReference type="ARBA" id="ARBA00023163"/>
    </source>
</evidence>
<dbReference type="OrthoDB" id="892842at2"/>
<dbReference type="PROSITE" id="PS51063">
    <property type="entry name" value="HTH_CRP_2"/>
    <property type="match status" value="1"/>
</dbReference>
<accession>A0A7I7Z1G5</accession>
<organism evidence="4 5">
    <name type="scientific">Mycobacterium parmense</name>
    <dbReference type="NCBI Taxonomy" id="185642"/>
    <lineage>
        <taxon>Bacteria</taxon>
        <taxon>Bacillati</taxon>
        <taxon>Actinomycetota</taxon>
        <taxon>Actinomycetes</taxon>
        <taxon>Mycobacteriales</taxon>
        <taxon>Mycobacteriaceae</taxon>
        <taxon>Mycobacterium</taxon>
        <taxon>Mycobacterium simiae complex</taxon>
    </lineage>
</organism>
<dbReference type="SUPFAM" id="SSF46785">
    <property type="entry name" value="Winged helix' DNA-binding domain"/>
    <property type="match status" value="1"/>
</dbReference>
<gene>
    <name evidence="4" type="ORF">MPRM_41020</name>
</gene>
<name>A0A7I7Z1G5_9MYCO</name>
<evidence type="ECO:0000256" key="2">
    <source>
        <dbReference type="ARBA" id="ARBA00023125"/>
    </source>
</evidence>
<dbReference type="InterPro" id="IPR014710">
    <property type="entry name" value="RmlC-like_jellyroll"/>
</dbReference>
<dbReference type="InterPro" id="IPR000595">
    <property type="entry name" value="cNMP-bd_dom"/>
</dbReference>
<dbReference type="PROSITE" id="PS51065">
    <property type="entry name" value="NHR"/>
    <property type="match status" value="1"/>
</dbReference>
<dbReference type="InterPro" id="IPR012318">
    <property type="entry name" value="HTH_CRP"/>
</dbReference>
<keyword evidence="3" id="KW-0804">Transcription</keyword>
<dbReference type="Proteomes" id="UP000467105">
    <property type="component" value="Chromosome"/>
</dbReference>
<dbReference type="PROSITE" id="PS50042">
    <property type="entry name" value="CNMP_BINDING_3"/>
    <property type="match status" value="1"/>
</dbReference>
<protein>
    <submittedName>
        <fullName evidence="4">Crp/Fnr family transcriptional regulator</fullName>
    </submittedName>
</protein>
<dbReference type="EMBL" id="AP022614">
    <property type="protein sequence ID" value="BBZ46821.1"/>
    <property type="molecule type" value="Genomic_DNA"/>
</dbReference>
<dbReference type="PANTHER" id="PTHR24567">
    <property type="entry name" value="CRP FAMILY TRANSCRIPTIONAL REGULATORY PROTEIN"/>
    <property type="match status" value="1"/>
</dbReference>
<keyword evidence="1" id="KW-0805">Transcription regulation</keyword>
<dbReference type="Gene3D" id="1.10.10.10">
    <property type="entry name" value="Winged helix-like DNA-binding domain superfamily/Winged helix DNA-binding domain"/>
    <property type="match status" value="1"/>
</dbReference>
<dbReference type="InterPro" id="IPR036390">
    <property type="entry name" value="WH_DNA-bd_sf"/>
</dbReference>
<dbReference type="Pfam" id="PF13545">
    <property type="entry name" value="HTH_Crp_2"/>
    <property type="match status" value="1"/>
</dbReference>
<dbReference type="CDD" id="cd00038">
    <property type="entry name" value="CAP_ED"/>
    <property type="match status" value="1"/>
</dbReference>
<dbReference type="InterPro" id="IPR050397">
    <property type="entry name" value="Env_Response_Regulators"/>
</dbReference>
<dbReference type="Gene3D" id="2.60.120.10">
    <property type="entry name" value="Jelly Rolls"/>
    <property type="match status" value="1"/>
</dbReference>
<sequence>MIGERNHVEFAAGEEIFAEGDPGDRVFVIDQGMVKITLRGAGGRTSMRAILGPAEIFGELAVLDQGPRSCSATAITDVRARWLDRATLRTRLTEQPALAEQLLQVLARRLRDTDEERVGLLFGDVTGRVAGRLLELGRRFGTPEGPDCQALRVSHHLSQDELAQLVGADRASINKALREFAAHGWIRVDGRSVVLLDAGELTRRSSAGSSEQLSRRRRPLRATA</sequence>
<keyword evidence="2" id="KW-0238">DNA-binding</keyword>
<dbReference type="GO" id="GO:0003700">
    <property type="term" value="F:DNA-binding transcription factor activity"/>
    <property type="evidence" value="ECO:0007669"/>
    <property type="project" value="TreeGrafter"/>
</dbReference>